<keyword evidence="2 5" id="KW-0689">Ribosomal protein</keyword>
<sequence length="209" mass="23193">MAKVTVFHLNSDQKSSVELDKNFFDVKINKALIHEAVVYQQAKNRVAIAHTKDRGEVAGSGKKPWNQKGTGRARHGSRRSPIWVGGGITFGPTNERNFAVRMNKASRRQALGMVLTDKVSQNLFIIIDSFEHMGSKTKDAVKTLEQLPCFGKKTLVVLDSSQAAIAKTMRNLPLIKTIPVQAINIVDLLSKEFVVMDTATLQAFTHLHK</sequence>
<protein>
    <recommendedName>
        <fullName evidence="4 5">Large ribosomal subunit protein uL4</fullName>
    </recommendedName>
</protein>
<dbReference type="PANTHER" id="PTHR10746:SF6">
    <property type="entry name" value="LARGE RIBOSOMAL SUBUNIT PROTEIN UL4M"/>
    <property type="match status" value="1"/>
</dbReference>
<dbReference type="GO" id="GO:0003735">
    <property type="term" value="F:structural constituent of ribosome"/>
    <property type="evidence" value="ECO:0007669"/>
    <property type="project" value="InterPro"/>
</dbReference>
<dbReference type="SUPFAM" id="SSF52166">
    <property type="entry name" value="Ribosomal protein L4"/>
    <property type="match status" value="1"/>
</dbReference>
<organism evidence="7 8">
    <name type="scientific">Candidatus Uhrbacteria bacterium GW2011_GWF2_46_218</name>
    <dbReference type="NCBI Taxonomy" id="1619001"/>
    <lineage>
        <taxon>Bacteria</taxon>
        <taxon>Candidatus Uhriibacteriota</taxon>
    </lineage>
</organism>
<dbReference type="InterPro" id="IPR002136">
    <property type="entry name" value="Ribosomal_uL4"/>
</dbReference>
<comment type="similarity">
    <text evidence="1 5">Belongs to the universal ribosomal protein uL4 family.</text>
</comment>
<evidence type="ECO:0000256" key="4">
    <source>
        <dbReference type="ARBA" id="ARBA00035244"/>
    </source>
</evidence>
<evidence type="ECO:0000256" key="6">
    <source>
        <dbReference type="SAM" id="MobiDB-lite"/>
    </source>
</evidence>
<dbReference type="HAMAP" id="MF_01328_B">
    <property type="entry name" value="Ribosomal_uL4_B"/>
    <property type="match status" value="1"/>
</dbReference>
<dbReference type="PANTHER" id="PTHR10746">
    <property type="entry name" value="50S RIBOSOMAL PROTEIN L4"/>
    <property type="match status" value="1"/>
</dbReference>
<evidence type="ECO:0000256" key="1">
    <source>
        <dbReference type="ARBA" id="ARBA00010528"/>
    </source>
</evidence>
<dbReference type="Proteomes" id="UP000034705">
    <property type="component" value="Unassembled WGS sequence"/>
</dbReference>
<evidence type="ECO:0000313" key="7">
    <source>
        <dbReference type="EMBL" id="KKU34122.1"/>
    </source>
</evidence>
<comment type="function">
    <text evidence="5">Forms part of the polypeptide exit tunnel.</text>
</comment>
<dbReference type="AlphaFoldDB" id="A0A0G1PN77"/>
<name>A0A0G1PN77_9BACT</name>
<evidence type="ECO:0000256" key="2">
    <source>
        <dbReference type="ARBA" id="ARBA00022980"/>
    </source>
</evidence>
<dbReference type="PATRIC" id="fig|1619001.3.peg.200"/>
<dbReference type="GO" id="GO:0005840">
    <property type="term" value="C:ribosome"/>
    <property type="evidence" value="ECO:0007669"/>
    <property type="project" value="UniProtKB-KW"/>
</dbReference>
<evidence type="ECO:0000256" key="3">
    <source>
        <dbReference type="ARBA" id="ARBA00023274"/>
    </source>
</evidence>
<dbReference type="NCBIfam" id="TIGR03953">
    <property type="entry name" value="rplD_bact"/>
    <property type="match status" value="1"/>
</dbReference>
<dbReference type="Gene3D" id="3.40.1370.10">
    <property type="match status" value="1"/>
</dbReference>
<evidence type="ECO:0000256" key="5">
    <source>
        <dbReference type="HAMAP-Rule" id="MF_01328"/>
    </source>
</evidence>
<dbReference type="GO" id="GO:0006412">
    <property type="term" value="P:translation"/>
    <property type="evidence" value="ECO:0007669"/>
    <property type="project" value="UniProtKB-UniRule"/>
</dbReference>
<reference evidence="7 8" key="1">
    <citation type="journal article" date="2015" name="Nature">
        <title>rRNA introns, odd ribosomes, and small enigmatic genomes across a large radiation of phyla.</title>
        <authorList>
            <person name="Brown C.T."/>
            <person name="Hug L.A."/>
            <person name="Thomas B.C."/>
            <person name="Sharon I."/>
            <person name="Castelle C.J."/>
            <person name="Singh A."/>
            <person name="Wilkins M.J."/>
            <person name="Williams K.H."/>
            <person name="Banfield J.F."/>
        </authorList>
    </citation>
    <scope>NUCLEOTIDE SEQUENCE [LARGE SCALE GENOMIC DNA]</scope>
</reference>
<accession>A0A0G1PN77</accession>
<dbReference type="InterPro" id="IPR023574">
    <property type="entry name" value="Ribosomal_uL4_dom_sf"/>
</dbReference>
<evidence type="ECO:0000313" key="8">
    <source>
        <dbReference type="Proteomes" id="UP000034705"/>
    </source>
</evidence>
<keyword evidence="3 5" id="KW-0687">Ribonucleoprotein</keyword>
<dbReference type="GO" id="GO:1990904">
    <property type="term" value="C:ribonucleoprotein complex"/>
    <property type="evidence" value="ECO:0007669"/>
    <property type="project" value="UniProtKB-KW"/>
</dbReference>
<comment type="caution">
    <text evidence="7">The sequence shown here is derived from an EMBL/GenBank/DDBJ whole genome shotgun (WGS) entry which is preliminary data.</text>
</comment>
<dbReference type="InterPro" id="IPR013005">
    <property type="entry name" value="Ribosomal_uL4-like"/>
</dbReference>
<keyword evidence="5" id="KW-0694">RNA-binding</keyword>
<feature type="region of interest" description="Disordered" evidence="6">
    <location>
        <begin position="53"/>
        <end position="78"/>
    </location>
</feature>
<dbReference type="GO" id="GO:0019843">
    <property type="term" value="F:rRNA binding"/>
    <property type="evidence" value="ECO:0007669"/>
    <property type="project" value="UniProtKB-UniRule"/>
</dbReference>
<comment type="subunit">
    <text evidence="5">Part of the 50S ribosomal subunit.</text>
</comment>
<dbReference type="EMBL" id="LCMG01000003">
    <property type="protein sequence ID" value="KKU34122.1"/>
    <property type="molecule type" value="Genomic_DNA"/>
</dbReference>
<dbReference type="Pfam" id="PF00573">
    <property type="entry name" value="Ribosomal_L4"/>
    <property type="match status" value="1"/>
</dbReference>
<keyword evidence="5" id="KW-0699">rRNA-binding</keyword>
<comment type="function">
    <text evidence="5">One of the primary rRNA binding proteins, this protein initially binds near the 5'-end of the 23S rRNA. It is important during the early stages of 50S assembly. It makes multiple contacts with different domains of the 23S rRNA in the assembled 50S subunit and ribosome.</text>
</comment>
<gene>
    <name evidence="5" type="primary">rplD</name>
    <name evidence="7" type="ORF">UX45_C0003G0013</name>
</gene>
<proteinExistence type="inferred from homology"/>